<keyword evidence="6 8" id="KW-1133">Transmembrane helix</keyword>
<dbReference type="KEGG" id="scl:sce0423"/>
<feature type="transmembrane region" description="Helical" evidence="8">
    <location>
        <begin position="482"/>
        <end position="499"/>
    </location>
</feature>
<evidence type="ECO:0000313" key="11">
    <source>
        <dbReference type="Proteomes" id="UP000002139"/>
    </source>
</evidence>
<keyword evidence="2" id="KW-1003">Cell membrane</keyword>
<dbReference type="OrthoDB" id="5490910at2"/>
<dbReference type="EMBL" id="AM746676">
    <property type="protein sequence ID" value="CAN90580.1"/>
    <property type="molecule type" value="Genomic_DNA"/>
</dbReference>
<feature type="transmembrane region" description="Helical" evidence="8">
    <location>
        <begin position="252"/>
        <end position="271"/>
    </location>
</feature>
<accession>A9GRE3</accession>
<evidence type="ECO:0000256" key="4">
    <source>
        <dbReference type="ARBA" id="ARBA00022679"/>
    </source>
</evidence>
<dbReference type="STRING" id="448385.sce0423"/>
<feature type="transmembrane region" description="Helical" evidence="8">
    <location>
        <begin position="434"/>
        <end position="451"/>
    </location>
</feature>
<protein>
    <submittedName>
        <fullName evidence="10">Membrane protein</fullName>
    </submittedName>
</protein>
<organism evidence="10 11">
    <name type="scientific">Sorangium cellulosum (strain So ce56)</name>
    <name type="common">Polyangium cellulosum (strain So ce56)</name>
    <dbReference type="NCBI Taxonomy" id="448385"/>
    <lineage>
        <taxon>Bacteria</taxon>
        <taxon>Pseudomonadati</taxon>
        <taxon>Myxococcota</taxon>
        <taxon>Polyangia</taxon>
        <taxon>Polyangiales</taxon>
        <taxon>Polyangiaceae</taxon>
        <taxon>Sorangium</taxon>
    </lineage>
</organism>
<dbReference type="GO" id="GO:0016763">
    <property type="term" value="F:pentosyltransferase activity"/>
    <property type="evidence" value="ECO:0007669"/>
    <property type="project" value="TreeGrafter"/>
</dbReference>
<name>A9GRE3_SORC5</name>
<keyword evidence="5 8" id="KW-0812">Transmembrane</keyword>
<evidence type="ECO:0000256" key="8">
    <source>
        <dbReference type="SAM" id="Phobius"/>
    </source>
</evidence>
<dbReference type="GO" id="GO:0005886">
    <property type="term" value="C:plasma membrane"/>
    <property type="evidence" value="ECO:0007669"/>
    <property type="project" value="UniProtKB-SubCell"/>
</dbReference>
<dbReference type="Pfam" id="PF13231">
    <property type="entry name" value="PMT_2"/>
    <property type="match status" value="1"/>
</dbReference>
<sequence>MAEASRGSDGAARIGGGRGGRGTCGMSERAGGDLAFSALAFALALLPRLYVAIAWAREPVWDGHYYDFGARRIAAGLGYSDDLIVGGQAVWHPWCHYPVGYSGFLALVYRLFGAGPHAATVANAVTGALLVVVVHRLARYATTPARARVAALLAALSPGLIVYAALVMTEPLAALGLVTAPWLLARDAARGRPARGAVLAGVALGLSALVRPQSLLCAPALALLAMRAPEASASGGPAATASGGAAAWKRGALAAALAAATALAVVAPWTIRNCRVMDGCALVSTNGGWNLAIGAFPRATGRFETLRAGDGCPIARGQVAQDRCWMAAGLRWIKDDPGRWLALIPRKLGFTFDHESFPIGYLGEANPAAWPEERRATGRRVLTASHLGLLSAAALGVVAMPRRRPRRELVAQLLALAAVLGLVAWGVLGDGHAFWPLAVAIPLIAALPLPGRPANGGVVGYLAFAVASVALTHAVFFGEDRYHMVVTPALCILAACALRRREAARAEAREM</sequence>
<evidence type="ECO:0000313" key="10">
    <source>
        <dbReference type="EMBL" id="CAN90580.1"/>
    </source>
</evidence>
<dbReference type="Proteomes" id="UP000002139">
    <property type="component" value="Chromosome"/>
</dbReference>
<dbReference type="GO" id="GO:0009103">
    <property type="term" value="P:lipopolysaccharide biosynthetic process"/>
    <property type="evidence" value="ECO:0007669"/>
    <property type="project" value="UniProtKB-ARBA"/>
</dbReference>
<keyword evidence="4" id="KW-0808">Transferase</keyword>
<dbReference type="eggNOG" id="COG1807">
    <property type="taxonomic scope" value="Bacteria"/>
</dbReference>
<evidence type="ECO:0000256" key="1">
    <source>
        <dbReference type="ARBA" id="ARBA00004651"/>
    </source>
</evidence>
<keyword evidence="3" id="KW-0328">Glycosyltransferase</keyword>
<dbReference type="HOGENOM" id="CLU_533057_0_0_7"/>
<evidence type="ECO:0000259" key="9">
    <source>
        <dbReference type="Pfam" id="PF13231"/>
    </source>
</evidence>
<dbReference type="PANTHER" id="PTHR33908">
    <property type="entry name" value="MANNOSYLTRANSFERASE YKCB-RELATED"/>
    <property type="match status" value="1"/>
</dbReference>
<feature type="transmembrane region" description="Helical" evidence="8">
    <location>
        <begin position="149"/>
        <end position="166"/>
    </location>
</feature>
<gene>
    <name evidence="10" type="ordered locus">sce0423</name>
</gene>
<dbReference type="InterPro" id="IPR038731">
    <property type="entry name" value="RgtA/B/C-like"/>
</dbReference>
<feature type="domain" description="Glycosyltransferase RgtA/B/C/D-like" evidence="9">
    <location>
        <begin position="100"/>
        <end position="225"/>
    </location>
</feature>
<dbReference type="PANTHER" id="PTHR33908:SF11">
    <property type="entry name" value="MEMBRANE PROTEIN"/>
    <property type="match status" value="1"/>
</dbReference>
<feature type="transmembrane region" description="Helical" evidence="8">
    <location>
        <begin position="458"/>
        <end position="476"/>
    </location>
</feature>
<evidence type="ECO:0000256" key="6">
    <source>
        <dbReference type="ARBA" id="ARBA00022989"/>
    </source>
</evidence>
<dbReference type="RefSeq" id="WP_012233058.1">
    <property type="nucleotide sequence ID" value="NC_010162.1"/>
</dbReference>
<reference evidence="10 11" key="1">
    <citation type="journal article" date="2007" name="Nat. Biotechnol.">
        <title>Complete genome sequence of the myxobacterium Sorangium cellulosum.</title>
        <authorList>
            <person name="Schneiker S."/>
            <person name="Perlova O."/>
            <person name="Kaiser O."/>
            <person name="Gerth K."/>
            <person name="Alici A."/>
            <person name="Altmeyer M.O."/>
            <person name="Bartels D."/>
            <person name="Bekel T."/>
            <person name="Beyer S."/>
            <person name="Bode E."/>
            <person name="Bode H.B."/>
            <person name="Bolten C.J."/>
            <person name="Choudhuri J.V."/>
            <person name="Doss S."/>
            <person name="Elnakady Y.A."/>
            <person name="Frank B."/>
            <person name="Gaigalat L."/>
            <person name="Goesmann A."/>
            <person name="Groeger C."/>
            <person name="Gross F."/>
            <person name="Jelsbak L."/>
            <person name="Jelsbak L."/>
            <person name="Kalinowski J."/>
            <person name="Kegler C."/>
            <person name="Knauber T."/>
            <person name="Konietzny S."/>
            <person name="Kopp M."/>
            <person name="Krause L."/>
            <person name="Krug D."/>
            <person name="Linke B."/>
            <person name="Mahmud T."/>
            <person name="Martinez-Arias R."/>
            <person name="McHardy A.C."/>
            <person name="Merai M."/>
            <person name="Meyer F."/>
            <person name="Mormann S."/>
            <person name="Munoz-Dorado J."/>
            <person name="Perez J."/>
            <person name="Pradella S."/>
            <person name="Rachid S."/>
            <person name="Raddatz G."/>
            <person name="Rosenau F."/>
            <person name="Rueckert C."/>
            <person name="Sasse F."/>
            <person name="Scharfe M."/>
            <person name="Schuster S.C."/>
            <person name="Suen G."/>
            <person name="Treuner-Lange A."/>
            <person name="Velicer G.J."/>
            <person name="Vorholter F.-J."/>
            <person name="Weissman K.J."/>
            <person name="Welch R.D."/>
            <person name="Wenzel S.C."/>
            <person name="Whitworth D.E."/>
            <person name="Wilhelm S."/>
            <person name="Wittmann C."/>
            <person name="Bloecker H."/>
            <person name="Puehler A."/>
            <person name="Mueller R."/>
        </authorList>
    </citation>
    <scope>NUCLEOTIDE SEQUENCE [LARGE SCALE GENOMIC DNA]</scope>
    <source>
        <strain evidence="11">So ce56</strain>
    </source>
</reference>
<keyword evidence="11" id="KW-1185">Reference proteome</keyword>
<comment type="subcellular location">
    <subcellularLocation>
        <location evidence="1">Cell membrane</location>
        <topology evidence="1">Multi-pass membrane protein</topology>
    </subcellularLocation>
</comment>
<evidence type="ECO:0000256" key="3">
    <source>
        <dbReference type="ARBA" id="ARBA00022676"/>
    </source>
</evidence>
<feature type="transmembrane region" description="Helical" evidence="8">
    <location>
        <begin position="409"/>
        <end position="428"/>
    </location>
</feature>
<evidence type="ECO:0000256" key="7">
    <source>
        <dbReference type="ARBA" id="ARBA00023136"/>
    </source>
</evidence>
<feature type="transmembrane region" description="Helical" evidence="8">
    <location>
        <begin position="34"/>
        <end position="56"/>
    </location>
</feature>
<dbReference type="BioCyc" id="SCEL448385:SCE_RS02225-MONOMER"/>
<feature type="transmembrane region" description="Helical" evidence="8">
    <location>
        <begin position="117"/>
        <end position="137"/>
    </location>
</feature>
<keyword evidence="7 8" id="KW-0472">Membrane</keyword>
<evidence type="ECO:0000256" key="5">
    <source>
        <dbReference type="ARBA" id="ARBA00022692"/>
    </source>
</evidence>
<dbReference type="InterPro" id="IPR050297">
    <property type="entry name" value="LipidA_mod_glycosyltrf_83"/>
</dbReference>
<evidence type="ECO:0000256" key="2">
    <source>
        <dbReference type="ARBA" id="ARBA00022475"/>
    </source>
</evidence>
<dbReference type="AlphaFoldDB" id="A9GRE3"/>
<proteinExistence type="predicted"/>